<dbReference type="Pfam" id="PF00702">
    <property type="entry name" value="Hydrolase"/>
    <property type="match status" value="1"/>
</dbReference>
<feature type="domain" description="HMA" evidence="8">
    <location>
        <begin position="210"/>
        <end position="277"/>
    </location>
</feature>
<feature type="transmembrane region" description="Helical" evidence="7">
    <location>
        <begin position="387"/>
        <end position="406"/>
    </location>
</feature>
<dbReference type="PRINTS" id="PR00120">
    <property type="entry name" value="HATPASE"/>
</dbReference>
<dbReference type="PANTHER" id="PTHR46594">
    <property type="entry name" value="P-TYPE CATION-TRANSPORTING ATPASE"/>
    <property type="match status" value="1"/>
</dbReference>
<dbReference type="GO" id="GO:0005524">
    <property type="term" value="F:ATP binding"/>
    <property type="evidence" value="ECO:0007669"/>
    <property type="project" value="UniProtKB-UniRule"/>
</dbReference>
<dbReference type="InterPro" id="IPR059000">
    <property type="entry name" value="ATPase_P-type_domA"/>
</dbReference>
<dbReference type="AlphaFoldDB" id="A0A0C7N3U9"/>
<dbReference type="InterPro" id="IPR036412">
    <property type="entry name" value="HAD-like_sf"/>
</dbReference>
<dbReference type="SUPFAM" id="SSF81653">
    <property type="entry name" value="Calcium ATPase, transduction domain A"/>
    <property type="match status" value="1"/>
</dbReference>
<dbReference type="SFLD" id="SFLDS00003">
    <property type="entry name" value="Haloacid_Dehalogenase"/>
    <property type="match status" value="1"/>
</dbReference>
<dbReference type="InterPro" id="IPR056236">
    <property type="entry name" value="HMA_PCA1"/>
</dbReference>
<dbReference type="SUPFAM" id="SSF55008">
    <property type="entry name" value="HMA, heavy metal-associated domain"/>
    <property type="match status" value="1"/>
</dbReference>
<protein>
    <submittedName>
        <fullName evidence="9">LALA0S06e00122g1_1</fullName>
    </submittedName>
</protein>
<dbReference type="InterPro" id="IPR027256">
    <property type="entry name" value="P-typ_ATPase_IB"/>
</dbReference>
<dbReference type="SUPFAM" id="SSF56784">
    <property type="entry name" value="HAD-like"/>
    <property type="match status" value="1"/>
</dbReference>
<dbReference type="InterPro" id="IPR008250">
    <property type="entry name" value="ATPase_P-typ_transduc_dom_A_sf"/>
</dbReference>
<dbReference type="InterPro" id="IPR006121">
    <property type="entry name" value="HMA_dom"/>
</dbReference>
<feature type="transmembrane region" description="Helical" evidence="7">
    <location>
        <begin position="427"/>
        <end position="446"/>
    </location>
</feature>
<keyword evidence="3 7" id="KW-0479">Metal-binding</keyword>
<dbReference type="GO" id="GO:0005507">
    <property type="term" value="F:copper ion binding"/>
    <property type="evidence" value="ECO:0007669"/>
    <property type="project" value="EnsemblFungi"/>
</dbReference>
<dbReference type="GeneID" id="34686101"/>
<evidence type="ECO:0000313" key="9">
    <source>
        <dbReference type="EMBL" id="CEP62631.1"/>
    </source>
</evidence>
<feature type="transmembrane region" description="Helical" evidence="7">
    <location>
        <begin position="652"/>
        <end position="681"/>
    </location>
</feature>
<organism evidence="9 10">
    <name type="scientific">Lachancea lanzarotensis</name>
    <dbReference type="NCBI Taxonomy" id="1245769"/>
    <lineage>
        <taxon>Eukaryota</taxon>
        <taxon>Fungi</taxon>
        <taxon>Dikarya</taxon>
        <taxon>Ascomycota</taxon>
        <taxon>Saccharomycotina</taxon>
        <taxon>Saccharomycetes</taxon>
        <taxon>Saccharomycetales</taxon>
        <taxon>Saccharomycetaceae</taxon>
        <taxon>Lachancea</taxon>
    </lineage>
</organism>
<dbReference type="PRINTS" id="PR00119">
    <property type="entry name" value="CATATPASE"/>
</dbReference>
<dbReference type="EMBL" id="LN736365">
    <property type="protein sequence ID" value="CEP62631.1"/>
    <property type="molecule type" value="Genomic_DNA"/>
</dbReference>
<dbReference type="GO" id="GO:0030003">
    <property type="term" value="P:intracellular monoatomic cation homeostasis"/>
    <property type="evidence" value="ECO:0007669"/>
    <property type="project" value="EnsemblFungi"/>
</dbReference>
<keyword evidence="2 7" id="KW-0812">Transmembrane</keyword>
<evidence type="ECO:0000259" key="8">
    <source>
        <dbReference type="PROSITE" id="PS50846"/>
    </source>
</evidence>
<dbReference type="PROSITE" id="PS00154">
    <property type="entry name" value="ATPASE_E1_E2"/>
    <property type="match status" value="1"/>
</dbReference>
<gene>
    <name evidence="9" type="ORF">LALA0_S06e00122g</name>
</gene>
<dbReference type="SUPFAM" id="SSF81665">
    <property type="entry name" value="Calcium ATPase, transmembrane domain M"/>
    <property type="match status" value="1"/>
</dbReference>
<dbReference type="NCBIfam" id="TIGR01511">
    <property type="entry name" value="ATPase-IB1_Cu"/>
    <property type="match status" value="1"/>
</dbReference>
<dbReference type="HOGENOM" id="CLU_001771_0_0_1"/>
<keyword evidence="7" id="KW-0067">ATP-binding</keyword>
<dbReference type="GO" id="GO:0016887">
    <property type="term" value="F:ATP hydrolysis activity"/>
    <property type="evidence" value="ECO:0007669"/>
    <property type="project" value="InterPro"/>
</dbReference>
<dbReference type="InterPro" id="IPR023298">
    <property type="entry name" value="ATPase_P-typ_TM_dom_sf"/>
</dbReference>
<comment type="similarity">
    <text evidence="7">Belongs to the cation transport ATPase (P-type) (TC 3.A.3) family. Type IB subfamily.</text>
</comment>
<proteinExistence type="inferred from homology"/>
<dbReference type="CDD" id="cd00371">
    <property type="entry name" value="HMA"/>
    <property type="match status" value="1"/>
</dbReference>
<dbReference type="FunFam" id="2.70.150.10:FF:000002">
    <property type="entry name" value="Copper-transporting ATPase 1, putative"/>
    <property type="match status" value="1"/>
</dbReference>
<dbReference type="InterPro" id="IPR044492">
    <property type="entry name" value="P_typ_ATPase_HD_dom"/>
</dbReference>
<keyword evidence="4" id="KW-1278">Translocase</keyword>
<evidence type="ECO:0000256" key="1">
    <source>
        <dbReference type="ARBA" id="ARBA00004370"/>
    </source>
</evidence>
<evidence type="ECO:0000313" key="10">
    <source>
        <dbReference type="Proteomes" id="UP000054304"/>
    </source>
</evidence>
<dbReference type="NCBIfam" id="TIGR01494">
    <property type="entry name" value="ATPase_P-type"/>
    <property type="match status" value="1"/>
</dbReference>
<dbReference type="NCBIfam" id="TIGR01525">
    <property type="entry name" value="ATPase-IB_hvy"/>
    <property type="match status" value="1"/>
</dbReference>
<evidence type="ECO:0000256" key="5">
    <source>
        <dbReference type="ARBA" id="ARBA00022989"/>
    </source>
</evidence>
<keyword evidence="10" id="KW-1185">Reference proteome</keyword>
<evidence type="ECO:0000256" key="2">
    <source>
        <dbReference type="ARBA" id="ARBA00022692"/>
    </source>
</evidence>
<dbReference type="Proteomes" id="UP000054304">
    <property type="component" value="Unassembled WGS sequence"/>
</dbReference>
<dbReference type="GO" id="GO:0070628">
    <property type="term" value="F:proteasome binding"/>
    <property type="evidence" value="ECO:0007669"/>
    <property type="project" value="EnsemblFungi"/>
</dbReference>
<feature type="transmembrane region" description="Helical" evidence="7">
    <location>
        <begin position="961"/>
        <end position="982"/>
    </location>
</feature>
<dbReference type="SFLD" id="SFLDG00002">
    <property type="entry name" value="C1.7:_P-type_atpase_like"/>
    <property type="match status" value="1"/>
</dbReference>
<dbReference type="PANTHER" id="PTHR46594:SF4">
    <property type="entry name" value="P-TYPE CATION-TRANSPORTING ATPASE"/>
    <property type="match status" value="1"/>
</dbReference>
<comment type="subcellular location">
    <subcellularLocation>
        <location evidence="1 7">Membrane</location>
    </subcellularLocation>
</comment>
<dbReference type="Pfam" id="PF00122">
    <property type="entry name" value="E1-E2_ATPase"/>
    <property type="match status" value="1"/>
</dbReference>
<dbReference type="RefSeq" id="XP_022628855.1">
    <property type="nucleotide sequence ID" value="XM_022771675.1"/>
</dbReference>
<sequence>MEEVLNLTSTRNSLSDLEEADCCAEKSYPCCTDACVDRLVDRGYTANTGLSPFKDGTGTEFTEGNGKPLRTSIREEYGARLRALGCLCRMLIAKGMESCCESRAHRTSFTKQCRDSVKEKRNRCKDARMDRRLCSKQLSSCTQTSEFKTEKQVKNCNNRDEPNIPTKATGCCAKESSGTKCASRKAVLASNETQEEIVTSARTGAPNSIEHVVISVYGMTCTGCETKLLKTLQRVPTLINLKTSLVLARAEFDLDIEISPVSQVLKHLERTTEFRCEQINLAGMTLEVVVLEKLETFRNRKLPDGVTDMIVVEKNLVRINYDPNVIGARDLLETIWAGIVSLAPLCVDPALKAGKTHTQFIGLMTILSAALTVPILIMAWAPLPDRPVAYGIASLTLATLIQVLVAGPFYPKALKALVFSRVIEMDLLIVLSTSTAYIFSLVSFGFLTAGKPLKTGQFFETSSLLVTLIMVGRYFTALTRQKALESTSIRSLQSNEATLVNSASEFEGRKIDVRLLQRGDIFMVIPDSIIPTDGVVVNGDSDVDESMLTGESVPVEKHLNSRVIAGTMNMSGTLLIRTARLPGENTINEIGAMVDDAKLSKPKIQQIADLVASFFVPVIVTITIITFAIWIVVGIKIQKKNNSDAIVQAISYAITVLVVSCPCAIGLAVPMVIVFASGLAAQRGIIIKSASVIETAHKISHVVFDKTGTLTKGELKVVSEHFSEGVETQLGLLLSLVSNSKHPVSIAVKKHLLEKNLTGSSINNSRTIVGQGIKAEFNGKSLRAGSARWIDIENHDVVRQMQSEGYTTFCFSVGGSVSAIFALEDSLRDDAPDVVARLQRQGVSVHLLSGDDEVPVLCVASKLKIPETNVKAKSSAIDKRLYVEKLLKNHCVDGKANVMFCGDGTNDAIALAQATIGIHLNSASGLAESAADVVLARPTLSSIVSLMNLSKLSMQRIRFNFAWSFIYNLLAILLGAGVFVKARIPPEYAGLGELVSVVPVIVAALLLKWAKI</sequence>
<dbReference type="Gene3D" id="3.40.50.1000">
    <property type="entry name" value="HAD superfamily/HAD-like"/>
    <property type="match status" value="1"/>
</dbReference>
<evidence type="ECO:0000256" key="6">
    <source>
        <dbReference type="ARBA" id="ARBA00023136"/>
    </source>
</evidence>
<dbReference type="InterPro" id="IPR023299">
    <property type="entry name" value="ATPase_P-typ_cyto_dom_N"/>
</dbReference>
<keyword evidence="6 7" id="KW-0472">Membrane</keyword>
<dbReference type="SFLD" id="SFLDF00027">
    <property type="entry name" value="p-type_atpase"/>
    <property type="match status" value="1"/>
</dbReference>
<dbReference type="InterPro" id="IPR023214">
    <property type="entry name" value="HAD_sf"/>
</dbReference>
<feature type="transmembrane region" description="Helical" evidence="7">
    <location>
        <begin position="988"/>
        <end position="1007"/>
    </location>
</feature>
<evidence type="ECO:0000256" key="4">
    <source>
        <dbReference type="ARBA" id="ARBA00022967"/>
    </source>
</evidence>
<dbReference type="Gene3D" id="2.70.150.10">
    <property type="entry name" value="Calcium-transporting ATPase, cytoplasmic transduction domain A"/>
    <property type="match status" value="1"/>
</dbReference>
<dbReference type="InterPro" id="IPR036163">
    <property type="entry name" value="HMA_dom_sf"/>
</dbReference>
<evidence type="ECO:0000256" key="3">
    <source>
        <dbReference type="ARBA" id="ARBA00022723"/>
    </source>
</evidence>
<keyword evidence="5 7" id="KW-1133">Transmembrane helix</keyword>
<dbReference type="GO" id="GO:0005839">
    <property type="term" value="C:proteasome core complex"/>
    <property type="evidence" value="ECO:0007669"/>
    <property type="project" value="EnsemblFungi"/>
</dbReference>
<dbReference type="STRING" id="1245769.A0A0C7N3U9"/>
<dbReference type="PROSITE" id="PS50846">
    <property type="entry name" value="HMA_2"/>
    <property type="match status" value="1"/>
</dbReference>
<dbReference type="OrthoDB" id="432719at2759"/>
<dbReference type="Gene3D" id="3.30.70.100">
    <property type="match status" value="1"/>
</dbReference>
<dbReference type="GO" id="GO:0005886">
    <property type="term" value="C:plasma membrane"/>
    <property type="evidence" value="ECO:0007669"/>
    <property type="project" value="EnsemblFungi"/>
</dbReference>
<name>A0A0C7N3U9_9SACH</name>
<keyword evidence="7" id="KW-0547">Nucleotide-binding</keyword>
<evidence type="ECO:0000256" key="7">
    <source>
        <dbReference type="RuleBase" id="RU362081"/>
    </source>
</evidence>
<accession>A0A0C7N3U9</accession>
<feature type="transmembrane region" description="Helical" evidence="7">
    <location>
        <begin position="360"/>
        <end position="381"/>
    </location>
</feature>
<dbReference type="Pfam" id="PF24534">
    <property type="entry name" value="HMA_PCA1"/>
    <property type="match status" value="1"/>
</dbReference>
<dbReference type="InterPro" id="IPR001757">
    <property type="entry name" value="P_typ_ATPase"/>
</dbReference>
<dbReference type="InterPro" id="IPR018303">
    <property type="entry name" value="ATPase_P-typ_P_site"/>
</dbReference>
<dbReference type="GO" id="GO:0008551">
    <property type="term" value="F:P-type cadmium transporter activity"/>
    <property type="evidence" value="ECO:0007669"/>
    <property type="project" value="EnsemblFungi"/>
</dbReference>
<feature type="transmembrane region" description="Helical" evidence="7">
    <location>
        <begin position="607"/>
        <end position="632"/>
    </location>
</feature>
<dbReference type="Gene3D" id="3.40.1110.10">
    <property type="entry name" value="Calcium-transporting ATPase, cytoplasmic domain N"/>
    <property type="match status" value="1"/>
</dbReference>
<reference evidence="9 10" key="1">
    <citation type="submission" date="2014-12" db="EMBL/GenBank/DDBJ databases">
        <authorList>
            <person name="Neuveglise Cecile"/>
        </authorList>
    </citation>
    <scope>NUCLEOTIDE SEQUENCE [LARGE SCALE GENOMIC DNA]</scope>
    <source>
        <strain evidence="9 10">CBS 12615</strain>
    </source>
</reference>